<protein>
    <submittedName>
        <fullName evidence="3">Type II toxin-antitoxin system VapC family toxin</fullName>
    </submittedName>
</protein>
<accession>A0A5C0SKZ1</accession>
<name>A0A5C0SKZ1_9EURY</name>
<organism evidence="3 4">
    <name type="scientific">Thermococcus aciditolerans</name>
    <dbReference type="NCBI Taxonomy" id="2598455"/>
    <lineage>
        <taxon>Archaea</taxon>
        <taxon>Methanobacteriati</taxon>
        <taxon>Methanobacteriota</taxon>
        <taxon>Thermococci</taxon>
        <taxon>Thermococcales</taxon>
        <taxon>Thermococcaceae</taxon>
        <taxon>Thermococcus</taxon>
    </lineage>
</organism>
<dbReference type="PANTHER" id="PTHR35901">
    <property type="entry name" value="RIBONUCLEASE VAPC3"/>
    <property type="match status" value="1"/>
</dbReference>
<sequence>MIVVDASVFVDLFFEYDESRTRLAERFFEKVNGVPIFEPELFKIELVSQLVRRMKKDEAILTAESTFKVINFVETGELFELAFLIALETGCKAADSFYIATAKVTDSILVSNDKFQVKSARDFGISAFYLLKGEKVIDDITKLLGGEGMSGMGS</sequence>
<dbReference type="InterPro" id="IPR051619">
    <property type="entry name" value="TypeII_TA_RNase_PINc/VapC"/>
</dbReference>
<dbReference type="PANTHER" id="PTHR35901:SF1">
    <property type="entry name" value="EXONUCLEASE VAPC9"/>
    <property type="match status" value="1"/>
</dbReference>
<dbReference type="InterPro" id="IPR029060">
    <property type="entry name" value="PIN-like_dom_sf"/>
</dbReference>
<dbReference type="RefSeq" id="WP_148882917.1">
    <property type="nucleotide sequence ID" value="NZ_CP041932.1"/>
</dbReference>
<evidence type="ECO:0000313" key="3">
    <source>
        <dbReference type="EMBL" id="QEK14950.1"/>
    </source>
</evidence>
<dbReference type="CDD" id="cd09873">
    <property type="entry name" value="PIN_Pae0151-like"/>
    <property type="match status" value="1"/>
</dbReference>
<dbReference type="InterPro" id="IPR002716">
    <property type="entry name" value="PIN_dom"/>
</dbReference>
<dbReference type="InterPro" id="IPR044153">
    <property type="entry name" value="PIN_Pae0151-like"/>
</dbReference>
<evidence type="ECO:0000256" key="1">
    <source>
        <dbReference type="ARBA" id="ARBA00022842"/>
    </source>
</evidence>
<feature type="domain" description="PIN" evidence="2">
    <location>
        <begin position="2"/>
        <end position="114"/>
    </location>
</feature>
<dbReference type="EMBL" id="CP041932">
    <property type="protein sequence ID" value="QEK14950.1"/>
    <property type="molecule type" value="Genomic_DNA"/>
</dbReference>
<keyword evidence="1" id="KW-0460">Magnesium</keyword>
<dbReference type="KEGG" id="them:FPV09_07445"/>
<evidence type="ECO:0000313" key="4">
    <source>
        <dbReference type="Proteomes" id="UP000322631"/>
    </source>
</evidence>
<reference evidence="3 4" key="1">
    <citation type="submission" date="2019-07" db="EMBL/GenBank/DDBJ databases">
        <title>Complete genome of Thermococcus acidophilus.</title>
        <authorList>
            <person name="Li X."/>
        </authorList>
    </citation>
    <scope>NUCLEOTIDE SEQUENCE [LARGE SCALE GENOMIC DNA]</scope>
    <source>
        <strain evidence="3 4">SY113</strain>
    </source>
</reference>
<dbReference type="GeneID" id="41609678"/>
<dbReference type="Proteomes" id="UP000322631">
    <property type="component" value="Chromosome"/>
</dbReference>
<evidence type="ECO:0000259" key="2">
    <source>
        <dbReference type="Pfam" id="PF01850"/>
    </source>
</evidence>
<proteinExistence type="predicted"/>
<dbReference type="AlphaFoldDB" id="A0A5C0SKZ1"/>
<gene>
    <name evidence="3" type="ORF">FPV09_07445</name>
</gene>
<dbReference type="SUPFAM" id="SSF88723">
    <property type="entry name" value="PIN domain-like"/>
    <property type="match status" value="1"/>
</dbReference>
<keyword evidence="4" id="KW-1185">Reference proteome</keyword>
<dbReference type="Pfam" id="PF01850">
    <property type="entry name" value="PIN"/>
    <property type="match status" value="1"/>
</dbReference>
<dbReference type="Gene3D" id="3.40.50.1010">
    <property type="entry name" value="5'-nuclease"/>
    <property type="match status" value="1"/>
</dbReference>